<dbReference type="OrthoDB" id="5144514at2759"/>
<dbReference type="InterPro" id="IPR006771">
    <property type="entry name" value="CetA-like"/>
</dbReference>
<name>A0A6A6I027_9PLEO</name>
<dbReference type="SUPFAM" id="SSF49870">
    <property type="entry name" value="Osmotin, thaumatin-like protein"/>
    <property type="match status" value="1"/>
</dbReference>
<protein>
    <recommendedName>
        <fullName evidence="3">Osmotin, thaumatin-like protein</fullName>
    </recommendedName>
</protein>
<accession>A0A6A6I027</accession>
<dbReference type="GeneID" id="54584545"/>
<evidence type="ECO:0000313" key="1">
    <source>
        <dbReference type="EMBL" id="KAF2243509.1"/>
    </source>
</evidence>
<dbReference type="PANTHER" id="PTHR36195">
    <property type="entry name" value="DOMAIN PROTEIN, PUTATIVE (AFU_ORTHOLOGUE AFUA_5G01990)-RELATED-RELATED"/>
    <property type="match status" value="1"/>
</dbReference>
<dbReference type="RefSeq" id="XP_033678513.1">
    <property type="nucleotide sequence ID" value="XM_033831215.1"/>
</dbReference>
<reference evidence="1" key="1">
    <citation type="journal article" date="2020" name="Stud. Mycol.">
        <title>101 Dothideomycetes genomes: a test case for predicting lifestyles and emergence of pathogens.</title>
        <authorList>
            <person name="Haridas S."/>
            <person name="Albert R."/>
            <person name="Binder M."/>
            <person name="Bloem J."/>
            <person name="Labutti K."/>
            <person name="Salamov A."/>
            <person name="Andreopoulos B."/>
            <person name="Baker S."/>
            <person name="Barry K."/>
            <person name="Bills G."/>
            <person name="Bluhm B."/>
            <person name="Cannon C."/>
            <person name="Castanera R."/>
            <person name="Culley D."/>
            <person name="Daum C."/>
            <person name="Ezra D."/>
            <person name="Gonzalez J."/>
            <person name="Henrissat B."/>
            <person name="Kuo A."/>
            <person name="Liang C."/>
            <person name="Lipzen A."/>
            <person name="Lutzoni F."/>
            <person name="Magnuson J."/>
            <person name="Mondo S."/>
            <person name="Nolan M."/>
            <person name="Ohm R."/>
            <person name="Pangilinan J."/>
            <person name="Park H.-J."/>
            <person name="Ramirez L."/>
            <person name="Alfaro M."/>
            <person name="Sun H."/>
            <person name="Tritt A."/>
            <person name="Yoshinaga Y."/>
            <person name="Zwiers L.-H."/>
            <person name="Turgeon B."/>
            <person name="Goodwin S."/>
            <person name="Spatafora J."/>
            <person name="Crous P."/>
            <person name="Grigoriev I."/>
        </authorList>
    </citation>
    <scope>NUCLEOTIDE SEQUENCE</scope>
    <source>
        <strain evidence="1">CBS 122368</strain>
    </source>
</reference>
<dbReference type="PANTHER" id="PTHR36195:SF4">
    <property type="entry name" value="DOMAIN PROTEIN, PUTATIVE (AFU_ORTHOLOGUE AFUA_5G01990)-RELATED"/>
    <property type="match status" value="1"/>
</dbReference>
<evidence type="ECO:0008006" key="3">
    <source>
        <dbReference type="Google" id="ProtNLM"/>
    </source>
</evidence>
<keyword evidence="2" id="KW-1185">Reference proteome</keyword>
<gene>
    <name evidence="1" type="ORF">BU26DRAFT_534387</name>
</gene>
<dbReference type="AlphaFoldDB" id="A0A6A6I027"/>
<sequence length="178" mass="18988">MGNAIIGNRCPYDIWIWSVDQTGSSEAIKVPSRTKYSEPFRSPCDGCGVSFKVSTTDQLQGGKQTQFEYAIAGGQVWYDISFVDCAQGEGAESCPGHEKGLAMDSPEGACGRINCGGGSYCPTQAYYVDTPLQKLGIPEPVFGCGTAGTGMDLFMKVCSDETPLKRSIAGRVVVDDEI</sequence>
<dbReference type="EMBL" id="ML987205">
    <property type="protein sequence ID" value="KAF2243509.1"/>
    <property type="molecule type" value="Genomic_DNA"/>
</dbReference>
<organism evidence="1 2">
    <name type="scientific">Trematosphaeria pertusa</name>
    <dbReference type="NCBI Taxonomy" id="390896"/>
    <lineage>
        <taxon>Eukaryota</taxon>
        <taxon>Fungi</taxon>
        <taxon>Dikarya</taxon>
        <taxon>Ascomycota</taxon>
        <taxon>Pezizomycotina</taxon>
        <taxon>Dothideomycetes</taxon>
        <taxon>Pleosporomycetidae</taxon>
        <taxon>Pleosporales</taxon>
        <taxon>Massarineae</taxon>
        <taxon>Trematosphaeriaceae</taxon>
        <taxon>Trematosphaeria</taxon>
    </lineage>
</organism>
<proteinExistence type="predicted"/>
<dbReference type="InterPro" id="IPR037176">
    <property type="entry name" value="Osmotin/thaumatin-like_sf"/>
</dbReference>
<dbReference type="Proteomes" id="UP000800094">
    <property type="component" value="Unassembled WGS sequence"/>
</dbReference>
<evidence type="ECO:0000313" key="2">
    <source>
        <dbReference type="Proteomes" id="UP000800094"/>
    </source>
</evidence>
<dbReference type="Pfam" id="PF04681">
    <property type="entry name" value="Bys1"/>
    <property type="match status" value="1"/>
</dbReference>